<dbReference type="Proteomes" id="UP000470384">
    <property type="component" value="Unassembled WGS sequence"/>
</dbReference>
<evidence type="ECO:0000313" key="13">
    <source>
        <dbReference type="EMBL" id="NBG95468.1"/>
    </source>
</evidence>
<dbReference type="NCBIfam" id="NF003679">
    <property type="entry name" value="PRK05305.1-3"/>
    <property type="match status" value="1"/>
</dbReference>
<feature type="chain" id="PRO_5033186264" description="Phosphatidylserine decarboxylase beta chain" evidence="11">
    <location>
        <begin position="1"/>
        <end position="187"/>
    </location>
</feature>
<comment type="caution">
    <text evidence="13">The sequence shown here is derived from an EMBL/GenBank/DDBJ whole genome shotgun (WGS) entry which is preliminary data.</text>
</comment>
<comment type="pathway">
    <text evidence="11">Phospholipid metabolism; phosphatidylethanolamine biosynthesis; phosphatidylethanolamine from CDP-diacylglycerol: step 2/2.</text>
</comment>
<feature type="site" description="Cleavage (non-hydrolytic); by autocatalysis" evidence="11">
    <location>
        <begin position="187"/>
        <end position="188"/>
    </location>
</feature>
<dbReference type="UniPathway" id="UPA00558">
    <property type="reaction ID" value="UER00616"/>
</dbReference>
<dbReference type="GO" id="GO:0004609">
    <property type="term" value="F:phosphatidylserine decarboxylase activity"/>
    <property type="evidence" value="ECO:0007669"/>
    <property type="project" value="UniProtKB-UniRule"/>
</dbReference>
<evidence type="ECO:0000256" key="9">
    <source>
        <dbReference type="ARBA" id="ARBA00023264"/>
    </source>
</evidence>
<keyword evidence="9 11" id="KW-1208">Phospholipid metabolism</keyword>
<keyword evidence="8 11" id="KW-0456">Lyase</keyword>
<dbReference type="PANTHER" id="PTHR35809">
    <property type="entry name" value="ARCHAETIDYLSERINE DECARBOXYLASE PROENZYME-RELATED"/>
    <property type="match status" value="1"/>
</dbReference>
<keyword evidence="6 11" id="KW-0865">Zymogen</keyword>
<dbReference type="InterPro" id="IPR003817">
    <property type="entry name" value="PS_Dcarbxylase"/>
</dbReference>
<evidence type="ECO:0000256" key="1">
    <source>
        <dbReference type="ARBA" id="ARBA00022475"/>
    </source>
</evidence>
<evidence type="ECO:0000256" key="8">
    <source>
        <dbReference type="ARBA" id="ARBA00023239"/>
    </source>
</evidence>
<evidence type="ECO:0000256" key="10">
    <source>
        <dbReference type="ARBA" id="ARBA00023317"/>
    </source>
</evidence>
<evidence type="ECO:0000256" key="12">
    <source>
        <dbReference type="SAM" id="Phobius"/>
    </source>
</evidence>
<reference evidence="13 14" key="1">
    <citation type="journal article" date="2016" name="Int. J. Syst. Evol. Microbiol.">
        <title>Pyruvatibacter mobilis gen. nov., sp. nov., a marine bacterium from the culture broth of Picochlorum sp. 122.</title>
        <authorList>
            <person name="Wang G."/>
            <person name="Tang M."/>
            <person name="Wu H."/>
            <person name="Dai S."/>
            <person name="Li T."/>
            <person name="Chen C."/>
            <person name="He H."/>
            <person name="Fan J."/>
            <person name="Xiang W."/>
            <person name="Li X."/>
        </authorList>
    </citation>
    <scope>NUCLEOTIDE SEQUENCE [LARGE SCALE GENOMIC DNA]</scope>
    <source>
        <strain evidence="13 14">GYP-11</strain>
    </source>
</reference>
<dbReference type="NCBIfam" id="NF003677">
    <property type="entry name" value="PRK05305.1-1"/>
    <property type="match status" value="1"/>
</dbReference>
<feature type="active site" description="Schiff-base intermediate with substrate; via pyruvic acid" evidence="11">
    <location>
        <position position="188"/>
    </location>
</feature>
<keyword evidence="4 11" id="KW-0443">Lipid metabolism</keyword>
<keyword evidence="12" id="KW-1133">Transmembrane helix</keyword>
<dbReference type="RefSeq" id="WP_160587442.1">
    <property type="nucleotide sequence ID" value="NZ_BMHN01000001.1"/>
</dbReference>
<dbReference type="GO" id="GO:0006646">
    <property type="term" value="P:phosphatidylethanolamine biosynthetic process"/>
    <property type="evidence" value="ECO:0007669"/>
    <property type="project" value="UniProtKB-UniRule"/>
</dbReference>
<keyword evidence="1 11" id="KW-1003">Cell membrane</keyword>
<feature type="modified residue" description="Pyruvic acid (Ser); by autocatalysis" evidence="11">
    <location>
        <position position="188"/>
    </location>
</feature>
<comment type="cofactor">
    <cofactor evidence="11">
        <name>pyruvate</name>
        <dbReference type="ChEBI" id="CHEBI:15361"/>
    </cofactor>
    <text evidence="11">Binds 1 pyruvoyl group covalently per subunit.</text>
</comment>
<keyword evidence="5 11" id="KW-0472">Membrane</keyword>
<comment type="subunit">
    <text evidence="11">Heterodimer of a large membrane-associated beta subunit and a small pyruvoyl-containing alpha subunit.</text>
</comment>
<keyword evidence="10 11" id="KW-0670">Pyruvate</keyword>
<proteinExistence type="inferred from homology"/>
<comment type="subcellular location">
    <subcellularLocation>
        <location evidence="11">Cell membrane</location>
        <topology evidence="11">Peripheral membrane protein</topology>
    </subcellularLocation>
</comment>
<keyword evidence="7 11" id="KW-0594">Phospholipid biosynthesis</keyword>
<sequence length="230" mass="25450">MRELLSFIPPMHPEGRRFVLIFAAITLVLFLIWEPFGWLGVIATVWCAWFFRDPERVTPDRPGLVIAPADGVINMIAKAAPPPELGMGDTELTRVSIFMNVFNVHIIRAPVEAAAIRTSYRPGKFLNANLDKASEENERYSVLMRTGGGHDYGVVMVAGLVARRILPFLKQGAHLEAGDRIGLIRFGSRVDVYLPEGLEPLVCVGQTSVGGETVLADHHAHHDHRPGRRS</sequence>
<dbReference type="EC" id="4.1.1.65" evidence="11"/>
<keyword evidence="14" id="KW-1185">Reference proteome</keyword>
<comment type="similarity">
    <text evidence="11">Belongs to the phosphatidylserine decarboxylase family. PSD-A subfamily.</text>
</comment>
<evidence type="ECO:0000256" key="4">
    <source>
        <dbReference type="ARBA" id="ARBA00023098"/>
    </source>
</evidence>
<keyword evidence="2 11" id="KW-0444">Lipid biosynthesis</keyword>
<dbReference type="AlphaFoldDB" id="A0A845QAZ2"/>
<feature type="chain" id="PRO_5033186265" description="Phosphatidylserine decarboxylase alpha chain" evidence="11">
    <location>
        <begin position="188"/>
        <end position="230"/>
    </location>
</feature>
<dbReference type="OrthoDB" id="9790893at2"/>
<evidence type="ECO:0000256" key="7">
    <source>
        <dbReference type="ARBA" id="ARBA00023209"/>
    </source>
</evidence>
<evidence type="ECO:0000313" key="14">
    <source>
        <dbReference type="Proteomes" id="UP000470384"/>
    </source>
</evidence>
<evidence type="ECO:0000256" key="5">
    <source>
        <dbReference type="ARBA" id="ARBA00023136"/>
    </source>
</evidence>
<comment type="function">
    <text evidence="11">Catalyzes the formation of phosphatidylethanolamine (PtdEtn) from phosphatidylserine (PtdSer).</text>
</comment>
<organism evidence="13 14">
    <name type="scientific">Pyruvatibacter mobilis</name>
    <dbReference type="NCBI Taxonomy" id="1712261"/>
    <lineage>
        <taxon>Bacteria</taxon>
        <taxon>Pseudomonadati</taxon>
        <taxon>Pseudomonadota</taxon>
        <taxon>Alphaproteobacteria</taxon>
        <taxon>Hyphomicrobiales</taxon>
        <taxon>Parvibaculaceae</taxon>
        <taxon>Pyruvatibacter</taxon>
    </lineage>
</organism>
<gene>
    <name evidence="11" type="primary">psd</name>
    <name evidence="13" type="ORF">GTQ45_06950</name>
</gene>
<comment type="catalytic activity">
    <reaction evidence="11">
        <text>a 1,2-diacyl-sn-glycero-3-phospho-L-serine + H(+) = a 1,2-diacyl-sn-glycero-3-phosphoethanolamine + CO2</text>
        <dbReference type="Rhea" id="RHEA:20828"/>
        <dbReference type="ChEBI" id="CHEBI:15378"/>
        <dbReference type="ChEBI" id="CHEBI:16526"/>
        <dbReference type="ChEBI" id="CHEBI:57262"/>
        <dbReference type="ChEBI" id="CHEBI:64612"/>
        <dbReference type="EC" id="4.1.1.65"/>
    </reaction>
</comment>
<name>A0A845QAZ2_9HYPH</name>
<keyword evidence="3 11" id="KW-0210">Decarboxylase</keyword>
<evidence type="ECO:0000256" key="3">
    <source>
        <dbReference type="ARBA" id="ARBA00022793"/>
    </source>
</evidence>
<protein>
    <recommendedName>
        <fullName evidence="11">Phosphatidylserine decarboxylase proenzyme</fullName>
        <ecNumber evidence="11">4.1.1.65</ecNumber>
    </recommendedName>
    <component>
        <recommendedName>
            <fullName evidence="11">Phosphatidylserine decarboxylase alpha chain</fullName>
        </recommendedName>
    </component>
    <component>
        <recommendedName>
            <fullName evidence="11">Phosphatidylserine decarboxylase beta chain</fullName>
        </recommendedName>
    </component>
</protein>
<evidence type="ECO:0000256" key="2">
    <source>
        <dbReference type="ARBA" id="ARBA00022516"/>
    </source>
</evidence>
<dbReference type="PANTHER" id="PTHR35809:SF1">
    <property type="entry name" value="ARCHAETIDYLSERINE DECARBOXYLASE PROENZYME-RELATED"/>
    <property type="match status" value="1"/>
</dbReference>
<evidence type="ECO:0000256" key="11">
    <source>
        <dbReference type="HAMAP-Rule" id="MF_00664"/>
    </source>
</evidence>
<feature type="transmembrane region" description="Helical" evidence="12">
    <location>
        <begin position="20"/>
        <end position="51"/>
    </location>
</feature>
<dbReference type="GO" id="GO:0005886">
    <property type="term" value="C:plasma membrane"/>
    <property type="evidence" value="ECO:0007669"/>
    <property type="project" value="UniProtKB-SubCell"/>
</dbReference>
<comment type="PTM">
    <text evidence="11">Is synthesized initially as an inactive proenzyme. Formation of the active enzyme involves a self-maturation process in which the active site pyruvoyl group is generated from an internal serine residue via an autocatalytic post-translational modification. Two non-identical subunits are generated from the proenzyme in this reaction, and the pyruvate is formed at the N-terminus of the alpha chain, which is derived from the carboxyl end of the proenzyme. The post-translation cleavage follows an unusual pathway, termed non-hydrolytic serinolysis, in which the side chain hydroxyl group of the serine supplies its oxygen atom to form the C-terminus of the beta chain, while the remainder of the serine residue undergoes an oxidative deamination to produce ammonia and the pyruvoyl prosthetic group on the alpha chain.</text>
</comment>
<dbReference type="GeneID" id="300655067"/>
<keyword evidence="12" id="KW-0812">Transmembrane</keyword>
<dbReference type="InterPro" id="IPR033175">
    <property type="entry name" value="PSD-A"/>
</dbReference>
<dbReference type="Pfam" id="PF02666">
    <property type="entry name" value="PS_Dcarbxylase"/>
    <property type="match status" value="1"/>
</dbReference>
<dbReference type="EMBL" id="WXYQ01000005">
    <property type="protein sequence ID" value="NBG95468.1"/>
    <property type="molecule type" value="Genomic_DNA"/>
</dbReference>
<evidence type="ECO:0000256" key="6">
    <source>
        <dbReference type="ARBA" id="ARBA00023145"/>
    </source>
</evidence>
<dbReference type="HAMAP" id="MF_00664">
    <property type="entry name" value="PS_decarb_PSD_A"/>
    <property type="match status" value="1"/>
</dbReference>
<accession>A0A845QAZ2</accession>